<dbReference type="EMBL" id="PFIP01000099">
    <property type="protein sequence ID" value="PIX34155.1"/>
    <property type="molecule type" value="Genomic_DNA"/>
</dbReference>
<evidence type="ECO:0000256" key="1">
    <source>
        <dbReference type="ARBA" id="ARBA00022448"/>
    </source>
</evidence>
<dbReference type="SUPFAM" id="SSF54862">
    <property type="entry name" value="4Fe-4S ferredoxins"/>
    <property type="match status" value="1"/>
</dbReference>
<keyword evidence="4 6" id="KW-0408">Iron</keyword>
<dbReference type="InterPro" id="IPR051269">
    <property type="entry name" value="Fe-S_cluster_ET"/>
</dbReference>
<dbReference type="PRINTS" id="PR00352">
    <property type="entry name" value="3FE4SFRDOXIN"/>
</dbReference>
<proteinExistence type="predicted"/>
<keyword evidence="5 6" id="KW-0411">Iron-sulfur</keyword>
<dbReference type="Pfam" id="PF13459">
    <property type="entry name" value="Fer4_15"/>
    <property type="match status" value="1"/>
</dbReference>
<dbReference type="GO" id="GO:0009055">
    <property type="term" value="F:electron transfer activity"/>
    <property type="evidence" value="ECO:0007669"/>
    <property type="project" value="UniProtKB-UniRule"/>
</dbReference>
<reference evidence="9" key="3">
    <citation type="submission" date="2017-09" db="EMBL/GenBank/DDBJ databases">
        <title>Depth-based differentiation of microbial function through sediment-hosted aquifers and enrichment of novel symbionts in the deep terrestrial subsurface.</title>
        <authorList>
            <person name="Probst A.J."/>
            <person name="Ladd B."/>
            <person name="Jarett J.K."/>
            <person name="Geller-Mcgrath D.E."/>
            <person name="Sieber C.M.K."/>
            <person name="Emerson J.B."/>
            <person name="Anantharaman K."/>
            <person name="Thomas B.C."/>
            <person name="Malmstrom R."/>
            <person name="Stieglmeier M."/>
            <person name="Klingl A."/>
            <person name="Woyke T."/>
            <person name="Ryan C.M."/>
            <person name="Banfield J.F."/>
        </authorList>
    </citation>
    <scope>NUCLEOTIDE SEQUENCE</scope>
    <source>
        <strain evidence="9">CG_4_8_14_3_um_filter_34_18</strain>
    </source>
</reference>
<dbReference type="InterPro" id="IPR017900">
    <property type="entry name" value="4Fe4S_Fe_S_CS"/>
</dbReference>
<dbReference type="GO" id="GO:0005506">
    <property type="term" value="F:iron ion binding"/>
    <property type="evidence" value="ECO:0007669"/>
    <property type="project" value="UniProtKB-UniRule"/>
</dbReference>
<evidence type="ECO:0000259" key="7">
    <source>
        <dbReference type="PROSITE" id="PS51379"/>
    </source>
</evidence>
<evidence type="ECO:0000256" key="2">
    <source>
        <dbReference type="ARBA" id="ARBA00022723"/>
    </source>
</evidence>
<keyword evidence="1 6" id="KW-0813">Transport</keyword>
<dbReference type="Proteomes" id="UP000231493">
    <property type="component" value="Unassembled WGS sequence"/>
</dbReference>
<dbReference type="AlphaFoldDB" id="A0A1J5GVC9"/>
<name>A0A1J5GVC9_9BACT</name>
<protein>
    <recommendedName>
        <fullName evidence="6">Ferredoxin</fullName>
    </recommendedName>
</protein>
<evidence type="ECO:0000313" key="8">
    <source>
        <dbReference type="EMBL" id="OIP70920.1"/>
    </source>
</evidence>
<dbReference type="PANTHER" id="PTHR36923:SF3">
    <property type="entry name" value="FERREDOXIN"/>
    <property type="match status" value="1"/>
</dbReference>
<accession>A0A2M7K7Q0</accession>
<feature type="domain" description="4Fe-4S ferredoxin-type" evidence="7">
    <location>
        <begin position="1"/>
        <end position="29"/>
    </location>
</feature>
<dbReference type="STRING" id="1805029.AUK42_03865"/>
<dbReference type="Proteomes" id="UP000230646">
    <property type="component" value="Unassembled WGS sequence"/>
</dbReference>
<organism evidence="8 12">
    <name type="scientific">Candidatus Infernicultor aquiphilus</name>
    <dbReference type="NCBI Taxonomy" id="1805029"/>
    <lineage>
        <taxon>Bacteria</taxon>
        <taxon>Pseudomonadati</taxon>
        <taxon>Atribacterota</taxon>
        <taxon>Candidatus Phoenicimicrobiia</taxon>
        <taxon>Candidatus Pheonicimicrobiales</taxon>
        <taxon>Candidatus Phoenicimicrobiaceae</taxon>
        <taxon>Candidatus Infernicultor</taxon>
    </lineage>
</organism>
<dbReference type="EMBL" id="MNYY01000077">
    <property type="protein sequence ID" value="OIP70920.1"/>
    <property type="molecule type" value="Genomic_DNA"/>
</dbReference>
<dbReference type="EMBL" id="PFTV01000169">
    <property type="protein sequence ID" value="PJB55934.1"/>
    <property type="molecule type" value="Genomic_DNA"/>
</dbReference>
<comment type="function">
    <text evidence="6">Ferredoxins are iron-sulfur proteins that transfer electrons in a wide variety of metabolic reactions.</text>
</comment>
<accession>A0A1J5GVC9</accession>
<dbReference type="InterPro" id="IPR017896">
    <property type="entry name" value="4Fe4S_Fe-S-bd"/>
</dbReference>
<dbReference type="Proteomes" id="UP000228560">
    <property type="component" value="Unassembled WGS sequence"/>
</dbReference>
<evidence type="ECO:0000256" key="3">
    <source>
        <dbReference type="ARBA" id="ARBA00022982"/>
    </source>
</evidence>
<evidence type="ECO:0000313" key="13">
    <source>
        <dbReference type="Proteomes" id="UP000228560"/>
    </source>
</evidence>
<gene>
    <name evidence="8" type="ORF">AUK42_03865</name>
    <name evidence="11" type="ORF">CO097_06640</name>
    <name evidence="10" type="ORF">COZ07_00320</name>
    <name evidence="9" type="ORF">COZ58_04970</name>
</gene>
<dbReference type="PROSITE" id="PS51379">
    <property type="entry name" value="4FE4S_FER_2"/>
    <property type="match status" value="1"/>
</dbReference>
<dbReference type="Proteomes" id="UP000182763">
    <property type="component" value="Unassembled WGS sequence"/>
</dbReference>
<comment type="caution">
    <text evidence="8">The sequence shown here is derived from an EMBL/GenBank/DDBJ whole genome shotgun (WGS) entry which is preliminary data.</text>
</comment>
<reference evidence="13 14" key="2">
    <citation type="submission" date="2017-09" db="EMBL/GenBank/DDBJ databases">
        <title>Depth-based differentiation of microbial function through sediment-hosted aquifers and enrichment of novel symbionts in the deep terrestrial subsurface.</title>
        <authorList>
            <person name="Probst A.J."/>
            <person name="Ladd B."/>
            <person name="Jarett J.K."/>
            <person name="Geller-Mcgrath D.E."/>
            <person name="Sieber C.M."/>
            <person name="Emerson J.B."/>
            <person name="Anantharaman K."/>
            <person name="Thomas B.C."/>
            <person name="Malmstrom R."/>
            <person name="Stieglmeier M."/>
            <person name="Klingl A."/>
            <person name="Woyke T."/>
            <person name="Ryan C.M."/>
            <person name="Banfield J.F."/>
        </authorList>
    </citation>
    <scope>NUCLEOTIDE SEQUENCE [LARGE SCALE GENOMIC DNA]</scope>
    <source>
        <strain evidence="10">CG_4_10_14_3_um_filter_34_13</strain>
        <strain evidence="11">CG_4_9_14_3_um_filter_33_16</strain>
    </source>
</reference>
<sequence length="61" mass="6552">MKAVIDKDLCTGCGLCEDTCPEVFEVKDSIATVKVSKIPEDLIESCKQAADDCPVEAITCE</sequence>
<accession>A0A2M7PTG1</accession>
<keyword evidence="3 6" id="KW-0249">Electron transport</keyword>
<dbReference type="GO" id="GO:0051536">
    <property type="term" value="F:iron-sulfur cluster binding"/>
    <property type="evidence" value="ECO:0007669"/>
    <property type="project" value="UniProtKB-KW"/>
</dbReference>
<keyword evidence="2 6" id="KW-0479">Metal-binding</keyword>
<dbReference type="Gene3D" id="3.30.70.20">
    <property type="match status" value="1"/>
</dbReference>
<dbReference type="InterPro" id="IPR001080">
    <property type="entry name" value="3Fe4S_ferredoxin"/>
</dbReference>
<accession>A0A2M8CA54</accession>
<evidence type="ECO:0000313" key="11">
    <source>
        <dbReference type="EMBL" id="PJB55934.1"/>
    </source>
</evidence>
<dbReference type="PROSITE" id="PS00198">
    <property type="entry name" value="4FE4S_FER_1"/>
    <property type="match status" value="1"/>
</dbReference>
<dbReference type="EMBL" id="PFKO01000011">
    <property type="protein sequence ID" value="PIY33928.1"/>
    <property type="molecule type" value="Genomic_DNA"/>
</dbReference>
<evidence type="ECO:0000256" key="6">
    <source>
        <dbReference type="RuleBase" id="RU368020"/>
    </source>
</evidence>
<evidence type="ECO:0000313" key="9">
    <source>
        <dbReference type="EMBL" id="PIX34155.1"/>
    </source>
</evidence>
<evidence type="ECO:0000256" key="5">
    <source>
        <dbReference type="ARBA" id="ARBA00023014"/>
    </source>
</evidence>
<evidence type="ECO:0000313" key="14">
    <source>
        <dbReference type="Proteomes" id="UP000230646"/>
    </source>
</evidence>
<evidence type="ECO:0000313" key="10">
    <source>
        <dbReference type="EMBL" id="PIY33928.1"/>
    </source>
</evidence>
<dbReference type="RefSeq" id="WP_406606630.1">
    <property type="nucleotide sequence ID" value="NZ_PFKO01000011.1"/>
</dbReference>
<reference evidence="8 12" key="1">
    <citation type="journal article" date="2016" name="Environ. Microbiol.">
        <title>Genomic resolution of a cold subsurface aquifer community provides metabolic insights for novel microbes adapted to high CO concentrations.</title>
        <authorList>
            <person name="Probst A.J."/>
            <person name="Castelle C.J."/>
            <person name="Singh A."/>
            <person name="Brown C.T."/>
            <person name="Anantharaman K."/>
            <person name="Sharon I."/>
            <person name="Hug L.A."/>
            <person name="Burstein D."/>
            <person name="Emerson J.B."/>
            <person name="Thomas B.C."/>
            <person name="Banfield J.F."/>
        </authorList>
    </citation>
    <scope>NUCLEOTIDE SEQUENCE [LARGE SCALE GENOMIC DNA]</scope>
    <source>
        <strain evidence="8">CG2_30_33_13</strain>
    </source>
</reference>
<evidence type="ECO:0000313" key="12">
    <source>
        <dbReference type="Proteomes" id="UP000182763"/>
    </source>
</evidence>
<evidence type="ECO:0000256" key="4">
    <source>
        <dbReference type="ARBA" id="ARBA00023004"/>
    </source>
</evidence>
<dbReference type="PANTHER" id="PTHR36923">
    <property type="entry name" value="FERREDOXIN"/>
    <property type="match status" value="1"/>
</dbReference>